<evidence type="ECO:0000313" key="2">
    <source>
        <dbReference type="EnsemblPlants" id="KEH19364"/>
    </source>
</evidence>
<name>A0A072TPG9_MEDTR</name>
<dbReference type="HOGENOM" id="CLU_2149622_0_0_1"/>
<reference evidence="1 3" key="1">
    <citation type="journal article" date="2011" name="Nature">
        <title>The Medicago genome provides insight into the evolution of rhizobial symbioses.</title>
        <authorList>
            <person name="Young N.D."/>
            <person name="Debelle F."/>
            <person name="Oldroyd G.E."/>
            <person name="Geurts R."/>
            <person name="Cannon S.B."/>
            <person name="Udvardi M.K."/>
            <person name="Benedito V.A."/>
            <person name="Mayer K.F."/>
            <person name="Gouzy J."/>
            <person name="Schoof H."/>
            <person name="Van de Peer Y."/>
            <person name="Proost S."/>
            <person name="Cook D.R."/>
            <person name="Meyers B.C."/>
            <person name="Spannagl M."/>
            <person name="Cheung F."/>
            <person name="De Mita S."/>
            <person name="Krishnakumar V."/>
            <person name="Gundlach H."/>
            <person name="Zhou S."/>
            <person name="Mudge J."/>
            <person name="Bharti A.K."/>
            <person name="Murray J.D."/>
            <person name="Naoumkina M.A."/>
            <person name="Rosen B."/>
            <person name="Silverstein K.A."/>
            <person name="Tang H."/>
            <person name="Rombauts S."/>
            <person name="Zhao P.X."/>
            <person name="Zhou P."/>
            <person name="Barbe V."/>
            <person name="Bardou P."/>
            <person name="Bechner M."/>
            <person name="Bellec A."/>
            <person name="Berger A."/>
            <person name="Berges H."/>
            <person name="Bidwell S."/>
            <person name="Bisseling T."/>
            <person name="Choisne N."/>
            <person name="Couloux A."/>
            <person name="Denny R."/>
            <person name="Deshpande S."/>
            <person name="Dai X."/>
            <person name="Doyle J.J."/>
            <person name="Dudez A.M."/>
            <person name="Farmer A.D."/>
            <person name="Fouteau S."/>
            <person name="Franken C."/>
            <person name="Gibelin C."/>
            <person name="Gish J."/>
            <person name="Goldstein S."/>
            <person name="Gonzalez A.J."/>
            <person name="Green P.J."/>
            <person name="Hallab A."/>
            <person name="Hartog M."/>
            <person name="Hua A."/>
            <person name="Humphray S.J."/>
            <person name="Jeong D.H."/>
            <person name="Jing Y."/>
            <person name="Jocker A."/>
            <person name="Kenton S.M."/>
            <person name="Kim D.J."/>
            <person name="Klee K."/>
            <person name="Lai H."/>
            <person name="Lang C."/>
            <person name="Lin S."/>
            <person name="Macmil S.L."/>
            <person name="Magdelenat G."/>
            <person name="Matthews L."/>
            <person name="McCorrison J."/>
            <person name="Monaghan E.L."/>
            <person name="Mun J.H."/>
            <person name="Najar F.Z."/>
            <person name="Nicholson C."/>
            <person name="Noirot C."/>
            <person name="O'Bleness M."/>
            <person name="Paule C.R."/>
            <person name="Poulain J."/>
            <person name="Prion F."/>
            <person name="Qin B."/>
            <person name="Qu C."/>
            <person name="Retzel E.F."/>
            <person name="Riddle C."/>
            <person name="Sallet E."/>
            <person name="Samain S."/>
            <person name="Samson N."/>
            <person name="Sanders I."/>
            <person name="Saurat O."/>
            <person name="Scarpelli C."/>
            <person name="Schiex T."/>
            <person name="Segurens B."/>
            <person name="Severin A.J."/>
            <person name="Sherrier D.J."/>
            <person name="Shi R."/>
            <person name="Sims S."/>
            <person name="Singer S.R."/>
            <person name="Sinharoy S."/>
            <person name="Sterck L."/>
            <person name="Viollet A."/>
            <person name="Wang B.B."/>
            <person name="Wang K."/>
            <person name="Wang M."/>
            <person name="Wang X."/>
            <person name="Warfsmann J."/>
            <person name="Weissenbach J."/>
            <person name="White D.D."/>
            <person name="White J.D."/>
            <person name="Wiley G.B."/>
            <person name="Wincker P."/>
            <person name="Xing Y."/>
            <person name="Yang L."/>
            <person name="Yao Z."/>
            <person name="Ying F."/>
            <person name="Zhai J."/>
            <person name="Zhou L."/>
            <person name="Zuber A."/>
            <person name="Denarie J."/>
            <person name="Dixon R.A."/>
            <person name="May G.D."/>
            <person name="Schwartz D.C."/>
            <person name="Rogers J."/>
            <person name="Quetier F."/>
            <person name="Town C.D."/>
            <person name="Roe B.A."/>
        </authorList>
    </citation>
    <scope>NUCLEOTIDE SEQUENCE [LARGE SCALE GENOMIC DNA]</scope>
    <source>
        <strain evidence="1">A17</strain>
        <strain evidence="2 3">cv. Jemalong A17</strain>
    </source>
</reference>
<proteinExistence type="predicted"/>
<dbReference type="Proteomes" id="UP000002051">
    <property type="component" value="Chromosome 8"/>
</dbReference>
<sequence>MSKPSKLFSTNFSTIGATPTLSNGVIPNPIMSSLNTHSAQHSHLRYTYFTLVLALNRPALRTIQHCRSDCCPIELSFELKWRSPSSTDKYRNCKVGRRDRGSNPEPYSCVWV</sequence>
<dbReference type="AlphaFoldDB" id="A0A072TPG9"/>
<keyword evidence="3" id="KW-1185">Reference proteome</keyword>
<dbReference type="EnsemblPlants" id="KEH19364">
    <property type="protein sequence ID" value="KEH19364"/>
    <property type="gene ID" value="MTR_8g047240"/>
</dbReference>
<gene>
    <name evidence="1" type="ordered locus">MTR_8g047240</name>
</gene>
<reference evidence="1 3" key="2">
    <citation type="journal article" date="2014" name="BMC Genomics">
        <title>An improved genome release (version Mt4.0) for the model legume Medicago truncatula.</title>
        <authorList>
            <person name="Tang H."/>
            <person name="Krishnakumar V."/>
            <person name="Bidwell S."/>
            <person name="Rosen B."/>
            <person name="Chan A."/>
            <person name="Zhou S."/>
            <person name="Gentzbittel L."/>
            <person name="Childs K.L."/>
            <person name="Yandell M."/>
            <person name="Gundlach H."/>
            <person name="Mayer K.F."/>
            <person name="Schwartz D.C."/>
            <person name="Town C.D."/>
        </authorList>
    </citation>
    <scope>GENOME REANNOTATION</scope>
    <source>
        <strain evidence="1">A17</strain>
        <strain evidence="2 3">cv. Jemalong A17</strain>
    </source>
</reference>
<reference evidence="2" key="3">
    <citation type="submission" date="2015-04" db="UniProtKB">
        <authorList>
            <consortium name="EnsemblPlants"/>
        </authorList>
    </citation>
    <scope>IDENTIFICATION</scope>
    <source>
        <strain evidence="2">cv. Jemalong A17</strain>
    </source>
</reference>
<organism evidence="1 3">
    <name type="scientific">Medicago truncatula</name>
    <name type="common">Barrel medic</name>
    <name type="synonym">Medicago tribuloides</name>
    <dbReference type="NCBI Taxonomy" id="3880"/>
    <lineage>
        <taxon>Eukaryota</taxon>
        <taxon>Viridiplantae</taxon>
        <taxon>Streptophyta</taxon>
        <taxon>Embryophyta</taxon>
        <taxon>Tracheophyta</taxon>
        <taxon>Spermatophyta</taxon>
        <taxon>Magnoliopsida</taxon>
        <taxon>eudicotyledons</taxon>
        <taxon>Gunneridae</taxon>
        <taxon>Pentapetalae</taxon>
        <taxon>rosids</taxon>
        <taxon>fabids</taxon>
        <taxon>Fabales</taxon>
        <taxon>Fabaceae</taxon>
        <taxon>Papilionoideae</taxon>
        <taxon>50 kb inversion clade</taxon>
        <taxon>NPAAA clade</taxon>
        <taxon>Hologalegina</taxon>
        <taxon>IRL clade</taxon>
        <taxon>Trifolieae</taxon>
        <taxon>Medicago</taxon>
    </lineage>
</organism>
<dbReference type="EMBL" id="CM001224">
    <property type="protein sequence ID" value="KEH19364.1"/>
    <property type="molecule type" value="Genomic_DNA"/>
</dbReference>
<dbReference type="PaxDb" id="3880-AES66370"/>
<accession>A0A072TPG9</accession>
<evidence type="ECO:0000313" key="1">
    <source>
        <dbReference type="EMBL" id="KEH19364.1"/>
    </source>
</evidence>
<protein>
    <submittedName>
        <fullName evidence="1 2">Uncharacterized protein</fullName>
    </submittedName>
</protein>
<evidence type="ECO:0000313" key="3">
    <source>
        <dbReference type="Proteomes" id="UP000002051"/>
    </source>
</evidence>